<dbReference type="InterPro" id="IPR001611">
    <property type="entry name" value="Leu-rich_rpt"/>
</dbReference>
<evidence type="ECO:0000256" key="7">
    <source>
        <dbReference type="ARBA" id="ARBA00023136"/>
    </source>
</evidence>
<reference evidence="11" key="1">
    <citation type="journal article" date="2010" name="Nat. Biotechnol.">
        <title>Draft genome sequence of the oilseed species Ricinus communis.</title>
        <authorList>
            <person name="Chan A.P."/>
            <person name="Crabtree J."/>
            <person name="Zhao Q."/>
            <person name="Lorenzi H."/>
            <person name="Orvis J."/>
            <person name="Puiu D."/>
            <person name="Melake-Berhan A."/>
            <person name="Jones K.M."/>
            <person name="Redman J."/>
            <person name="Chen G."/>
            <person name="Cahoon E.B."/>
            <person name="Gedil M."/>
            <person name="Stanke M."/>
            <person name="Haas B.J."/>
            <person name="Wortman J.R."/>
            <person name="Fraser-Liggett C.M."/>
            <person name="Ravel J."/>
            <person name="Rabinowicz P.D."/>
        </authorList>
    </citation>
    <scope>NUCLEOTIDE SEQUENCE [LARGE SCALE GENOMIC DNA]</scope>
    <source>
        <strain evidence="11">cv. Hale</strain>
    </source>
</reference>
<evidence type="ECO:0000256" key="9">
    <source>
        <dbReference type="ARBA" id="ARBA00023180"/>
    </source>
</evidence>
<dbReference type="FunFam" id="3.80.10.10:FF:000129">
    <property type="entry name" value="Leucine-rich repeat receptor-like kinase"/>
    <property type="match status" value="1"/>
</dbReference>
<organism evidence="10 11">
    <name type="scientific">Ricinus communis</name>
    <name type="common">Castor bean</name>
    <dbReference type="NCBI Taxonomy" id="3988"/>
    <lineage>
        <taxon>Eukaryota</taxon>
        <taxon>Viridiplantae</taxon>
        <taxon>Streptophyta</taxon>
        <taxon>Embryophyta</taxon>
        <taxon>Tracheophyta</taxon>
        <taxon>Spermatophyta</taxon>
        <taxon>Magnoliopsida</taxon>
        <taxon>eudicotyledons</taxon>
        <taxon>Gunneridae</taxon>
        <taxon>Pentapetalae</taxon>
        <taxon>rosids</taxon>
        <taxon>fabids</taxon>
        <taxon>Malpighiales</taxon>
        <taxon>Euphorbiaceae</taxon>
        <taxon>Acalyphoideae</taxon>
        <taxon>Acalypheae</taxon>
        <taxon>Ricinus</taxon>
    </lineage>
</organism>
<dbReference type="SUPFAM" id="SSF52058">
    <property type="entry name" value="L domain-like"/>
    <property type="match status" value="1"/>
</dbReference>
<keyword evidence="9" id="KW-0325">Glycoprotein</keyword>
<sequence>GLTSLQSLSIGNNINLARWELPVDLAESTTLNSLQASQANIVGSIPDIFASLPSLQNLRLSYNNLTGSLPPSLANSGIQNLWVNNQQMGLTGTIDVLSSMTQLSQVWLQKNQFTGPIPDLSKCDSIFDLQLRDNQFTGVVPASLVSLPNLVNVSLSNNKLQGPSPVFPSSVTTVVNDGKNNYCTGSGTPCDPQVAIMLEIAGAFGYPVRLSDDWTGNDACSGWDFVTCDPQKRVTTVNLARQGFSGSISPAFANLTSLRNLYLNDNN</sequence>
<evidence type="ECO:0000256" key="3">
    <source>
        <dbReference type="ARBA" id="ARBA00022692"/>
    </source>
</evidence>
<dbReference type="GO" id="GO:0016020">
    <property type="term" value="C:membrane"/>
    <property type="evidence" value="ECO:0007669"/>
    <property type="project" value="UniProtKB-SubCell"/>
</dbReference>
<keyword evidence="3" id="KW-0812">Transmembrane</keyword>
<dbReference type="InterPro" id="IPR032675">
    <property type="entry name" value="LRR_dom_sf"/>
</dbReference>
<evidence type="ECO:0008006" key="12">
    <source>
        <dbReference type="Google" id="ProtNLM"/>
    </source>
</evidence>
<evidence type="ECO:0000256" key="4">
    <source>
        <dbReference type="ARBA" id="ARBA00022729"/>
    </source>
</evidence>
<name>B9TMH5_RICCO</name>
<keyword evidence="7" id="KW-0472">Membrane</keyword>
<keyword evidence="6" id="KW-1133">Transmembrane helix</keyword>
<dbReference type="Proteomes" id="UP000008311">
    <property type="component" value="Unassembled WGS sequence"/>
</dbReference>
<proteinExistence type="predicted"/>
<keyword evidence="4" id="KW-0732">Signal</keyword>
<dbReference type="eggNOG" id="ENOG502QPQ4">
    <property type="taxonomic scope" value="Eukaryota"/>
</dbReference>
<feature type="non-terminal residue" evidence="10">
    <location>
        <position position="1"/>
    </location>
</feature>
<evidence type="ECO:0000256" key="1">
    <source>
        <dbReference type="ARBA" id="ARBA00004167"/>
    </source>
</evidence>
<evidence type="ECO:0000256" key="2">
    <source>
        <dbReference type="ARBA" id="ARBA00022614"/>
    </source>
</evidence>
<dbReference type="InterPro" id="IPR052422">
    <property type="entry name" value="Auxin_Ser/Thr_Kinase"/>
</dbReference>
<keyword evidence="5" id="KW-0677">Repeat</keyword>
<keyword evidence="8" id="KW-0675">Receptor</keyword>
<comment type="subcellular location">
    <subcellularLocation>
        <location evidence="1">Membrane</location>
        <topology evidence="1">Single-pass membrane protein</topology>
    </subcellularLocation>
</comment>
<accession>B9TMH5</accession>
<evidence type="ECO:0000313" key="10">
    <source>
        <dbReference type="EMBL" id="EEF22939.1"/>
    </source>
</evidence>
<dbReference type="InParanoid" id="B9TMH5"/>
<gene>
    <name evidence="10" type="ORF">RCOM_2139480</name>
</gene>
<keyword evidence="2" id="KW-0433">Leucine-rich repeat</keyword>
<dbReference type="AlphaFoldDB" id="B9TMH5"/>
<keyword evidence="11" id="KW-1185">Reference proteome</keyword>
<dbReference type="STRING" id="3988.B9TMH5"/>
<protein>
    <recommendedName>
        <fullName evidence="12">2-alkenal reductase (NAD(P)(+))</fullName>
    </recommendedName>
</protein>
<dbReference type="Gene3D" id="3.80.10.10">
    <property type="entry name" value="Ribonuclease Inhibitor"/>
    <property type="match status" value="2"/>
</dbReference>
<evidence type="ECO:0000256" key="6">
    <source>
        <dbReference type="ARBA" id="ARBA00022989"/>
    </source>
</evidence>
<dbReference type="PANTHER" id="PTHR47986:SF10">
    <property type="entry name" value="RECEPTOR-LIKE KINASE TMK4"/>
    <property type="match status" value="1"/>
</dbReference>
<dbReference type="Pfam" id="PF00560">
    <property type="entry name" value="LRR_1"/>
    <property type="match status" value="1"/>
</dbReference>
<evidence type="ECO:0000256" key="5">
    <source>
        <dbReference type="ARBA" id="ARBA00022737"/>
    </source>
</evidence>
<evidence type="ECO:0000256" key="8">
    <source>
        <dbReference type="ARBA" id="ARBA00023170"/>
    </source>
</evidence>
<dbReference type="EMBL" id="EQ989189">
    <property type="protein sequence ID" value="EEF22939.1"/>
    <property type="molecule type" value="Genomic_DNA"/>
</dbReference>
<dbReference type="PANTHER" id="PTHR47986">
    <property type="entry name" value="OSJNBA0070M12.3 PROTEIN"/>
    <property type="match status" value="1"/>
</dbReference>
<evidence type="ECO:0000313" key="11">
    <source>
        <dbReference type="Proteomes" id="UP000008311"/>
    </source>
</evidence>